<dbReference type="Proteomes" id="UP000815325">
    <property type="component" value="Unassembled WGS sequence"/>
</dbReference>
<keyword evidence="2" id="KW-0175">Coiled coil</keyword>
<evidence type="ECO:0000256" key="3">
    <source>
        <dbReference type="SAM" id="MobiDB-lite"/>
    </source>
</evidence>
<organism evidence="5 6">
    <name type="scientific">Dunaliella salina</name>
    <name type="common">Green alga</name>
    <name type="synonym">Protococcus salinus</name>
    <dbReference type="NCBI Taxonomy" id="3046"/>
    <lineage>
        <taxon>Eukaryota</taxon>
        <taxon>Viridiplantae</taxon>
        <taxon>Chlorophyta</taxon>
        <taxon>core chlorophytes</taxon>
        <taxon>Chlorophyceae</taxon>
        <taxon>CS clade</taxon>
        <taxon>Chlamydomonadales</taxon>
        <taxon>Dunaliellaceae</taxon>
        <taxon>Dunaliella</taxon>
    </lineage>
</organism>
<feature type="domain" description="Nuclear speckle splicing regulatory protein 1 N-terminal" evidence="4">
    <location>
        <begin position="25"/>
        <end position="140"/>
    </location>
</feature>
<comment type="caution">
    <text evidence="5">The sequence shown here is derived from an EMBL/GenBank/DDBJ whole genome shotgun (WGS) entry which is preliminary data.</text>
</comment>
<protein>
    <submittedName>
        <fullName evidence="5">Coiled-coil domain-containing protein 55-domain containing protein</fullName>
    </submittedName>
</protein>
<dbReference type="Pfam" id="PF09745">
    <property type="entry name" value="NSRP1_N"/>
    <property type="match status" value="1"/>
</dbReference>
<sequence>MHEPLCFVLQVARQAEKKRSAAKVQQTYEDALAQDPSVFDYDGVYDSIQASRTLPKQQEKIDRKSRYIAQLKEQAEHRKREEEVRFERRLLKERQQEDHLFEGKDKFITSAYRKKLEEDKKWVEVEKQKEAEEEANDVRKVGHMGNFYANLLTKNVALGTAAPPTKPKEAEKPLAHPQAGAEVQDEEQRLAAAAATALQQKRQQQQHRGPPLDKYEQARRDAELALRQQRDGGAEPAEEESTAGLASSGQREERQPASVPPSIPLPAQGAAAQHPAGATEGAGVAAEGAAGAGTGAAVPVGGKRRNDDAAVMGAKERYLARKKQLTGS</sequence>
<evidence type="ECO:0000256" key="2">
    <source>
        <dbReference type="ARBA" id="ARBA00023054"/>
    </source>
</evidence>
<comment type="similarity">
    <text evidence="1">Belongs to the NSRP1 family.</text>
</comment>
<evidence type="ECO:0000313" key="5">
    <source>
        <dbReference type="EMBL" id="KAF5830258.1"/>
    </source>
</evidence>
<evidence type="ECO:0000259" key="4">
    <source>
        <dbReference type="Pfam" id="PF09745"/>
    </source>
</evidence>
<feature type="compositionally biased region" description="Low complexity" evidence="3">
    <location>
        <begin position="266"/>
        <end position="301"/>
    </location>
</feature>
<feature type="compositionally biased region" description="Basic and acidic residues" evidence="3">
    <location>
        <begin position="210"/>
        <end position="233"/>
    </location>
</feature>
<dbReference type="PANTHER" id="PTHR30060:SF0">
    <property type="entry name" value="COILED-COIL PROTEIN (DUF2040)-RELATED"/>
    <property type="match status" value="1"/>
</dbReference>
<reference evidence="5" key="1">
    <citation type="submission" date="2017-08" db="EMBL/GenBank/DDBJ databases">
        <authorList>
            <person name="Polle J.E."/>
            <person name="Barry K."/>
            <person name="Cushman J."/>
            <person name="Schmutz J."/>
            <person name="Tran D."/>
            <person name="Hathwaick L.T."/>
            <person name="Yim W.C."/>
            <person name="Jenkins J."/>
            <person name="Mckie-Krisberg Z.M."/>
            <person name="Prochnik S."/>
            <person name="Lindquist E."/>
            <person name="Dockter R.B."/>
            <person name="Adam C."/>
            <person name="Molina H."/>
            <person name="Bunkerborg J."/>
            <person name="Jin E."/>
            <person name="Buchheim M."/>
            <person name="Magnuson J."/>
        </authorList>
    </citation>
    <scope>NUCLEOTIDE SEQUENCE</scope>
    <source>
        <strain evidence="5">CCAP 19/18</strain>
    </source>
</reference>
<accession>A0ABQ7G6M7</accession>
<feature type="region of interest" description="Disordered" evidence="3">
    <location>
        <begin position="160"/>
        <end position="309"/>
    </location>
</feature>
<gene>
    <name evidence="5" type="ORF">DUNSADRAFT_14815</name>
</gene>
<name>A0ABQ7G6M7_DUNSA</name>
<evidence type="ECO:0000313" key="6">
    <source>
        <dbReference type="Proteomes" id="UP000815325"/>
    </source>
</evidence>
<evidence type="ECO:0000256" key="1">
    <source>
        <dbReference type="ARBA" id="ARBA00010126"/>
    </source>
</evidence>
<proteinExistence type="inferred from homology"/>
<dbReference type="InterPro" id="IPR018612">
    <property type="entry name" value="NSRP1_N"/>
</dbReference>
<dbReference type="EMBL" id="MU070063">
    <property type="protein sequence ID" value="KAF5830258.1"/>
    <property type="molecule type" value="Genomic_DNA"/>
</dbReference>
<keyword evidence="6" id="KW-1185">Reference proteome</keyword>
<feature type="compositionally biased region" description="Low complexity" evidence="3">
    <location>
        <begin position="190"/>
        <end position="203"/>
    </location>
</feature>
<dbReference type="PANTHER" id="PTHR30060">
    <property type="entry name" value="INNER MEMBRANE PROTEIN"/>
    <property type="match status" value="1"/>
</dbReference>